<dbReference type="PANTHER" id="PTHR43157">
    <property type="entry name" value="PHOSPHATIDYLINOSITOL-GLYCAN BIOSYNTHESIS CLASS F PROTEIN-RELATED"/>
    <property type="match status" value="1"/>
</dbReference>
<proteinExistence type="predicted"/>
<dbReference type="PANTHER" id="PTHR43157:SF35">
    <property type="entry name" value="DEHYDROGENASE_REDUCTASE FAMILY PROTEIN, PUTATIVE-RELATED"/>
    <property type="match status" value="1"/>
</dbReference>
<sequence length="347" mass="37292">MSSKLESKASSEATTFGFLRRQFTKPKPLPTGIRLTNQVAIITGSNVGLGLEASRQFLQLGLAHLVMGVRSQAKGDAAAAQLRKQFPSATISVWLVDLESYDSILAFAEKCAALPRIDIAILNAGLVSSSYKVVPNTKHELTLQVNYLSTVLLAILLLPLLKAKKPIDAPRPPVLSIVGSDLAYSAEIDPKKPILKQFDDAKGYDQFPWYGKSKLLLIPFAAKLAEFVSADDVLVNIANPGMTRGTDFFRAFPALLKKIVGLAQLIVARSASVGASLYVHAALAEGKESHGSFTSDWTIKPYPKLLYSPAGQELRDKLWVETLAELEFAGAGNIVKGLGGKSKSATA</sequence>
<protein>
    <submittedName>
        <fullName evidence="2">NAD(P)-binding protein</fullName>
    </submittedName>
</protein>
<dbReference type="InterPro" id="IPR002347">
    <property type="entry name" value="SDR_fam"/>
</dbReference>
<evidence type="ECO:0000313" key="3">
    <source>
        <dbReference type="Proteomes" id="UP000799753"/>
    </source>
</evidence>
<evidence type="ECO:0000256" key="1">
    <source>
        <dbReference type="ARBA" id="ARBA00023002"/>
    </source>
</evidence>
<reference evidence="2" key="1">
    <citation type="journal article" date="2020" name="Stud. Mycol.">
        <title>101 Dothideomycetes genomes: a test case for predicting lifestyles and emergence of pathogens.</title>
        <authorList>
            <person name="Haridas S."/>
            <person name="Albert R."/>
            <person name="Binder M."/>
            <person name="Bloem J."/>
            <person name="Labutti K."/>
            <person name="Salamov A."/>
            <person name="Andreopoulos B."/>
            <person name="Baker S."/>
            <person name="Barry K."/>
            <person name="Bills G."/>
            <person name="Bluhm B."/>
            <person name="Cannon C."/>
            <person name="Castanera R."/>
            <person name="Culley D."/>
            <person name="Daum C."/>
            <person name="Ezra D."/>
            <person name="Gonzalez J."/>
            <person name="Henrissat B."/>
            <person name="Kuo A."/>
            <person name="Liang C."/>
            <person name="Lipzen A."/>
            <person name="Lutzoni F."/>
            <person name="Magnuson J."/>
            <person name="Mondo S."/>
            <person name="Nolan M."/>
            <person name="Ohm R."/>
            <person name="Pangilinan J."/>
            <person name="Park H.-J."/>
            <person name="Ramirez L."/>
            <person name="Alfaro M."/>
            <person name="Sun H."/>
            <person name="Tritt A."/>
            <person name="Yoshinaga Y."/>
            <person name="Zwiers L.-H."/>
            <person name="Turgeon B."/>
            <person name="Goodwin S."/>
            <person name="Spatafora J."/>
            <person name="Crous P."/>
            <person name="Grigoriev I."/>
        </authorList>
    </citation>
    <scope>NUCLEOTIDE SEQUENCE</scope>
    <source>
        <strain evidence="2">CBS 473.64</strain>
    </source>
</reference>
<keyword evidence="3" id="KW-1185">Reference proteome</keyword>
<dbReference type="SUPFAM" id="SSF51735">
    <property type="entry name" value="NAD(P)-binding Rossmann-fold domains"/>
    <property type="match status" value="1"/>
</dbReference>
<dbReference type="EMBL" id="MU006779">
    <property type="protein sequence ID" value="KAF2644240.1"/>
    <property type="molecule type" value="Genomic_DNA"/>
</dbReference>
<dbReference type="Proteomes" id="UP000799753">
    <property type="component" value="Unassembled WGS sequence"/>
</dbReference>
<organism evidence="2 3">
    <name type="scientific">Massarina eburnea CBS 473.64</name>
    <dbReference type="NCBI Taxonomy" id="1395130"/>
    <lineage>
        <taxon>Eukaryota</taxon>
        <taxon>Fungi</taxon>
        <taxon>Dikarya</taxon>
        <taxon>Ascomycota</taxon>
        <taxon>Pezizomycotina</taxon>
        <taxon>Dothideomycetes</taxon>
        <taxon>Pleosporomycetidae</taxon>
        <taxon>Pleosporales</taxon>
        <taxon>Massarineae</taxon>
        <taxon>Massarinaceae</taxon>
        <taxon>Massarina</taxon>
    </lineage>
</organism>
<dbReference type="PRINTS" id="PR00081">
    <property type="entry name" value="GDHRDH"/>
</dbReference>
<accession>A0A6A6S9I2</accession>
<dbReference type="Pfam" id="PF00106">
    <property type="entry name" value="adh_short"/>
    <property type="match status" value="1"/>
</dbReference>
<dbReference type="InterPro" id="IPR036291">
    <property type="entry name" value="NAD(P)-bd_dom_sf"/>
</dbReference>
<dbReference type="AlphaFoldDB" id="A0A6A6S9I2"/>
<dbReference type="OrthoDB" id="542013at2759"/>
<gene>
    <name evidence="2" type="ORF">P280DRAFT_466900</name>
</gene>
<dbReference type="Gene3D" id="3.40.50.720">
    <property type="entry name" value="NAD(P)-binding Rossmann-like Domain"/>
    <property type="match status" value="1"/>
</dbReference>
<keyword evidence="1" id="KW-0560">Oxidoreductase</keyword>
<name>A0A6A6S9I2_9PLEO</name>
<dbReference type="GO" id="GO:0016491">
    <property type="term" value="F:oxidoreductase activity"/>
    <property type="evidence" value="ECO:0007669"/>
    <property type="project" value="UniProtKB-KW"/>
</dbReference>
<evidence type="ECO:0000313" key="2">
    <source>
        <dbReference type="EMBL" id="KAF2644240.1"/>
    </source>
</evidence>